<comment type="caution">
    <text evidence="2">The sequence shown here is derived from an EMBL/GenBank/DDBJ whole genome shotgun (WGS) entry which is preliminary data.</text>
</comment>
<accession>A0ABV0PUF3</accession>
<keyword evidence="1" id="KW-0472">Membrane</keyword>
<proteinExistence type="predicted"/>
<name>A0ABV0PUF3_9TELE</name>
<reference evidence="2 3" key="1">
    <citation type="submission" date="2021-06" db="EMBL/GenBank/DDBJ databases">
        <authorList>
            <person name="Palmer J.M."/>
        </authorList>
    </citation>
    <scope>NUCLEOTIDE SEQUENCE [LARGE SCALE GENOMIC DNA]</scope>
    <source>
        <strain evidence="2 3">GA_2019</strain>
        <tissue evidence="2">Muscle</tissue>
    </source>
</reference>
<dbReference type="EMBL" id="JAHRIO010089043">
    <property type="protein sequence ID" value="MEQ2186988.1"/>
    <property type="molecule type" value="Genomic_DNA"/>
</dbReference>
<protein>
    <submittedName>
        <fullName evidence="2">Uncharacterized protein</fullName>
    </submittedName>
</protein>
<gene>
    <name evidence="2" type="ORF">GOODEAATRI_034494</name>
</gene>
<evidence type="ECO:0000256" key="1">
    <source>
        <dbReference type="SAM" id="Phobius"/>
    </source>
</evidence>
<sequence>MPQTQDGHNVVPLVQCCSMNVTHIAFSLFTTCLLSFVYTSKHVCIGTCLYRAHRSERLNVFICYLLFPVCFADLHASVKLPLYYGCIFALRDSLNKKVAIVTPVCPFS</sequence>
<keyword evidence="1" id="KW-0812">Transmembrane</keyword>
<evidence type="ECO:0000313" key="2">
    <source>
        <dbReference type="EMBL" id="MEQ2186988.1"/>
    </source>
</evidence>
<evidence type="ECO:0000313" key="3">
    <source>
        <dbReference type="Proteomes" id="UP001476798"/>
    </source>
</evidence>
<dbReference type="Proteomes" id="UP001476798">
    <property type="component" value="Unassembled WGS sequence"/>
</dbReference>
<keyword evidence="1" id="KW-1133">Transmembrane helix</keyword>
<feature type="transmembrane region" description="Helical" evidence="1">
    <location>
        <begin position="20"/>
        <end position="38"/>
    </location>
</feature>
<organism evidence="2 3">
    <name type="scientific">Goodea atripinnis</name>
    <dbReference type="NCBI Taxonomy" id="208336"/>
    <lineage>
        <taxon>Eukaryota</taxon>
        <taxon>Metazoa</taxon>
        <taxon>Chordata</taxon>
        <taxon>Craniata</taxon>
        <taxon>Vertebrata</taxon>
        <taxon>Euteleostomi</taxon>
        <taxon>Actinopterygii</taxon>
        <taxon>Neopterygii</taxon>
        <taxon>Teleostei</taxon>
        <taxon>Neoteleostei</taxon>
        <taxon>Acanthomorphata</taxon>
        <taxon>Ovalentaria</taxon>
        <taxon>Atherinomorphae</taxon>
        <taxon>Cyprinodontiformes</taxon>
        <taxon>Goodeidae</taxon>
        <taxon>Goodea</taxon>
    </lineage>
</organism>
<feature type="transmembrane region" description="Helical" evidence="1">
    <location>
        <begin position="58"/>
        <end position="78"/>
    </location>
</feature>
<keyword evidence="3" id="KW-1185">Reference proteome</keyword>